<organism evidence="3 4">
    <name type="scientific">Lojkania enalia</name>
    <dbReference type="NCBI Taxonomy" id="147567"/>
    <lineage>
        <taxon>Eukaryota</taxon>
        <taxon>Fungi</taxon>
        <taxon>Dikarya</taxon>
        <taxon>Ascomycota</taxon>
        <taxon>Pezizomycotina</taxon>
        <taxon>Dothideomycetes</taxon>
        <taxon>Pleosporomycetidae</taxon>
        <taxon>Pleosporales</taxon>
        <taxon>Pleosporales incertae sedis</taxon>
        <taxon>Lojkania</taxon>
    </lineage>
</organism>
<sequence length="145" mass="16580">MAGIQEQDWHHKGSHCCTPLEICCLVWWCPCIAYGRTHHRIKNDNNMQGYSCCNLSCVGFTALAFCGLSCILPMIQRGDMRAKYHLKGNGCKDCLCACCCQPCDMLQQEKESEHQEMERQRLISHQPGKENPMQYGIQQPQPAYH</sequence>
<evidence type="ECO:0000313" key="4">
    <source>
        <dbReference type="Proteomes" id="UP000800093"/>
    </source>
</evidence>
<evidence type="ECO:0000256" key="2">
    <source>
        <dbReference type="SAM" id="Phobius"/>
    </source>
</evidence>
<keyword evidence="2" id="KW-0472">Membrane</keyword>
<dbReference type="Pfam" id="PF04749">
    <property type="entry name" value="PLAC8"/>
    <property type="match status" value="1"/>
</dbReference>
<keyword evidence="2" id="KW-1133">Transmembrane helix</keyword>
<dbReference type="InterPro" id="IPR006461">
    <property type="entry name" value="PLAC_motif_containing"/>
</dbReference>
<protein>
    <recommendedName>
        <fullName evidence="5">PLAC8-domain-containing protein</fullName>
    </recommendedName>
</protein>
<dbReference type="Proteomes" id="UP000800093">
    <property type="component" value="Unassembled WGS sequence"/>
</dbReference>
<gene>
    <name evidence="3" type="ORF">CC78DRAFT_530976</name>
</gene>
<proteinExistence type="predicted"/>
<dbReference type="OrthoDB" id="1045822at2759"/>
<keyword evidence="2" id="KW-0812">Transmembrane</keyword>
<comment type="caution">
    <text evidence="3">The sequence shown here is derived from an EMBL/GenBank/DDBJ whole genome shotgun (WGS) entry which is preliminary data.</text>
</comment>
<name>A0A9P4KEF1_9PLEO</name>
<dbReference type="AlphaFoldDB" id="A0A9P4KEF1"/>
<keyword evidence="4" id="KW-1185">Reference proteome</keyword>
<reference evidence="4" key="1">
    <citation type="journal article" date="2020" name="Stud. Mycol.">
        <title>101 Dothideomycetes genomes: A test case for predicting lifestyles and emergence of pathogens.</title>
        <authorList>
            <person name="Haridas S."/>
            <person name="Albert R."/>
            <person name="Binder M."/>
            <person name="Bloem J."/>
            <person name="LaButti K."/>
            <person name="Salamov A."/>
            <person name="Andreopoulos B."/>
            <person name="Baker S."/>
            <person name="Barry K."/>
            <person name="Bills G."/>
            <person name="Bluhm B."/>
            <person name="Cannon C."/>
            <person name="Castanera R."/>
            <person name="Culley D."/>
            <person name="Daum C."/>
            <person name="Ezra D."/>
            <person name="Gonzalez J."/>
            <person name="Henrissat B."/>
            <person name="Kuo A."/>
            <person name="Liang C."/>
            <person name="Lipzen A."/>
            <person name="Lutzoni F."/>
            <person name="Magnuson J."/>
            <person name="Mondo S."/>
            <person name="Nolan M."/>
            <person name="Ohm R."/>
            <person name="Pangilinan J."/>
            <person name="Park H.-J."/>
            <person name="Ramirez L."/>
            <person name="Alfaro M."/>
            <person name="Sun H."/>
            <person name="Tritt A."/>
            <person name="Yoshinaga Y."/>
            <person name="Zwiers L.-H."/>
            <person name="Turgeon B."/>
            <person name="Goodwin S."/>
            <person name="Spatafora J."/>
            <person name="Crous P."/>
            <person name="Grigoriev I."/>
        </authorList>
    </citation>
    <scope>NUCLEOTIDE SEQUENCE [LARGE SCALE GENOMIC DNA]</scope>
    <source>
        <strain evidence="4">CBS 304.66</strain>
    </source>
</reference>
<feature type="compositionally biased region" description="Polar residues" evidence="1">
    <location>
        <begin position="136"/>
        <end position="145"/>
    </location>
</feature>
<dbReference type="EMBL" id="ML986593">
    <property type="protein sequence ID" value="KAF2267173.1"/>
    <property type="molecule type" value="Genomic_DNA"/>
</dbReference>
<feature type="transmembrane region" description="Helical" evidence="2">
    <location>
        <begin position="48"/>
        <end position="75"/>
    </location>
</feature>
<evidence type="ECO:0000313" key="3">
    <source>
        <dbReference type="EMBL" id="KAF2267173.1"/>
    </source>
</evidence>
<evidence type="ECO:0000256" key="1">
    <source>
        <dbReference type="SAM" id="MobiDB-lite"/>
    </source>
</evidence>
<dbReference type="NCBIfam" id="TIGR01571">
    <property type="entry name" value="A_thal_Cys_rich"/>
    <property type="match status" value="1"/>
</dbReference>
<accession>A0A9P4KEF1</accession>
<dbReference type="PANTHER" id="PTHR15907">
    <property type="entry name" value="DUF614 FAMILY PROTEIN-RELATED"/>
    <property type="match status" value="1"/>
</dbReference>
<evidence type="ECO:0008006" key="5">
    <source>
        <dbReference type="Google" id="ProtNLM"/>
    </source>
</evidence>
<feature type="region of interest" description="Disordered" evidence="1">
    <location>
        <begin position="114"/>
        <end position="145"/>
    </location>
</feature>